<accession>A0A329M2W1</accession>
<dbReference type="InterPro" id="IPR018712">
    <property type="entry name" value="Tle1-like_cat"/>
</dbReference>
<evidence type="ECO:0000313" key="3">
    <source>
        <dbReference type="Proteomes" id="UP000250915"/>
    </source>
</evidence>
<name>A0A329M2W1_9MYCO</name>
<organism evidence="2 3">
    <name type="scientific">Mycobacterium colombiense</name>
    <dbReference type="NCBI Taxonomy" id="339268"/>
    <lineage>
        <taxon>Bacteria</taxon>
        <taxon>Bacillati</taxon>
        <taxon>Actinomycetota</taxon>
        <taxon>Actinomycetes</taxon>
        <taxon>Mycobacteriales</taxon>
        <taxon>Mycobacteriaceae</taxon>
        <taxon>Mycobacterium</taxon>
        <taxon>Mycobacterium avium complex (MAC)</taxon>
    </lineage>
</organism>
<dbReference type="OrthoDB" id="4378831at2"/>
<gene>
    <name evidence="2" type="ORF">DQP57_07025</name>
</gene>
<dbReference type="InterPro" id="IPR029058">
    <property type="entry name" value="AB_hydrolase_fold"/>
</dbReference>
<dbReference type="EMBL" id="QMEV01000009">
    <property type="protein sequence ID" value="RAV14108.1"/>
    <property type="molecule type" value="Genomic_DNA"/>
</dbReference>
<reference evidence="2 3" key="1">
    <citation type="submission" date="2018-06" db="EMBL/GenBank/DDBJ databases">
        <title>NTM in soil in Japan.</title>
        <authorList>
            <person name="Ohya K."/>
        </authorList>
    </citation>
    <scope>NUCLEOTIDE SEQUENCE [LARGE SCALE GENOMIC DNA]</scope>
    <source>
        <strain evidence="2 3">GF28</strain>
    </source>
</reference>
<sequence>MTERPEPPQGKRIVVCLDGTANQIGAGNLTNVAKLFELLDKNDPSTQLVYYDPGVGTLAPAAAHSAVRRSVSLLIEKAFGAGLKDNVAQAYRYVMEHWRPGDAVYIFGFSRGAYTARALAGMLLRPGLMRPGSENLLPYAIEKYAINRDFTQDEFDRWAEFARAFCWRTDGEPLFSTVRQNSPNQVWRYAVPVAYLGLWDTVKAAGFLRFGTLRWPYTRSLPNAARIRHAVSIDERRRPYREYLVQRHPQGLEERWFAGVHADVGGTFMPDHRLATIALKWIVDGVVGDLAIDADAYRAQCAMTEDFAGAPIHSNGKLWYLVGRRRRPMGPDALVHPSVLVRRRDDPGYLPDLTAEQQQLSADPKDWMSPAL</sequence>
<dbReference type="RefSeq" id="WP_112632319.1">
    <property type="nucleotide sequence ID" value="NZ_QMEV01000009.1"/>
</dbReference>
<proteinExistence type="predicted"/>
<evidence type="ECO:0000259" key="1">
    <source>
        <dbReference type="Pfam" id="PF09994"/>
    </source>
</evidence>
<dbReference type="SUPFAM" id="SSF53474">
    <property type="entry name" value="alpha/beta-Hydrolases"/>
    <property type="match status" value="2"/>
</dbReference>
<evidence type="ECO:0000313" key="2">
    <source>
        <dbReference type="EMBL" id="RAV14108.1"/>
    </source>
</evidence>
<dbReference type="PANTHER" id="PTHR33840:SF2">
    <property type="entry name" value="TLE1 PHOSPHOLIPASE DOMAIN-CONTAINING PROTEIN"/>
    <property type="match status" value="1"/>
</dbReference>
<feature type="domain" description="T6SS Phospholipase effector Tle1-like catalytic" evidence="1">
    <location>
        <begin position="11"/>
        <end position="284"/>
    </location>
</feature>
<dbReference type="AlphaFoldDB" id="A0A329M2W1"/>
<dbReference type="Proteomes" id="UP000250915">
    <property type="component" value="Unassembled WGS sequence"/>
</dbReference>
<protein>
    <submittedName>
        <fullName evidence="2">DUF2235 domain-containing protein</fullName>
    </submittedName>
</protein>
<dbReference type="Pfam" id="PF09994">
    <property type="entry name" value="T6SS_Tle1-like_cat"/>
    <property type="match status" value="1"/>
</dbReference>
<dbReference type="PANTHER" id="PTHR33840">
    <property type="match status" value="1"/>
</dbReference>
<comment type="caution">
    <text evidence="2">The sequence shown here is derived from an EMBL/GenBank/DDBJ whole genome shotgun (WGS) entry which is preliminary data.</text>
</comment>